<feature type="transmembrane region" description="Helical" evidence="2">
    <location>
        <begin position="247"/>
        <end position="269"/>
    </location>
</feature>
<feature type="transmembrane region" description="Helical" evidence="2">
    <location>
        <begin position="30"/>
        <end position="52"/>
    </location>
</feature>
<evidence type="ECO:0000313" key="4">
    <source>
        <dbReference type="Proteomes" id="UP000287352"/>
    </source>
</evidence>
<keyword evidence="2" id="KW-0812">Transmembrane</keyword>
<evidence type="ECO:0008006" key="5">
    <source>
        <dbReference type="Google" id="ProtNLM"/>
    </source>
</evidence>
<feature type="transmembrane region" description="Helical" evidence="2">
    <location>
        <begin position="207"/>
        <end position="235"/>
    </location>
</feature>
<gene>
    <name evidence="3" type="ORF">KTT_12760</name>
</gene>
<accession>A0A401ZX16</accession>
<feature type="region of interest" description="Disordered" evidence="1">
    <location>
        <begin position="126"/>
        <end position="150"/>
    </location>
</feature>
<protein>
    <recommendedName>
        <fullName evidence="5">DUF4386 domain-containing protein</fullName>
    </recommendedName>
</protein>
<evidence type="ECO:0000313" key="3">
    <source>
        <dbReference type="EMBL" id="GCE11417.1"/>
    </source>
</evidence>
<keyword evidence="2" id="KW-1133">Transmembrane helix</keyword>
<evidence type="ECO:0000256" key="1">
    <source>
        <dbReference type="SAM" id="MobiDB-lite"/>
    </source>
</evidence>
<feature type="transmembrane region" description="Helical" evidence="2">
    <location>
        <begin position="86"/>
        <end position="111"/>
    </location>
</feature>
<dbReference type="Proteomes" id="UP000287352">
    <property type="component" value="Unassembled WGS sequence"/>
</dbReference>
<feature type="compositionally biased region" description="Low complexity" evidence="1">
    <location>
        <begin position="128"/>
        <end position="139"/>
    </location>
</feature>
<feature type="compositionally biased region" description="Acidic residues" evidence="1">
    <location>
        <begin position="140"/>
        <end position="150"/>
    </location>
</feature>
<keyword evidence="4" id="KW-1185">Reference proteome</keyword>
<keyword evidence="2" id="KW-0472">Membrane</keyword>
<comment type="caution">
    <text evidence="3">The sequence shown here is derived from an EMBL/GenBank/DDBJ whole genome shotgun (WGS) entry which is preliminary data.</text>
</comment>
<organism evidence="3 4">
    <name type="scientific">Tengunoibacter tsumagoiensis</name>
    <dbReference type="NCBI Taxonomy" id="2014871"/>
    <lineage>
        <taxon>Bacteria</taxon>
        <taxon>Bacillati</taxon>
        <taxon>Chloroflexota</taxon>
        <taxon>Ktedonobacteria</taxon>
        <taxon>Ktedonobacterales</taxon>
        <taxon>Dictyobacteraceae</taxon>
        <taxon>Tengunoibacter</taxon>
    </lineage>
</organism>
<sequence>MKNHLDHNFDHHFIHKGTPMKRSLLARLRLNGAGYLLSAFLFIICIPLYQILVLAPTGFSDALNAAGNGQFTGYLSWLHTHNLLFIGYRLLLLIAFALLFSLPFSLFRIIVAQELLGQQERAAELENAETAESTESTETAPEEELSQAEDLPEDAWRGKGFIVLAAWSGMIGLGLYLLVTLISTIYFVSLGTGYTQGSTQPSAIATFASLFAILSNTVAIGLIALSTFFFGVMIVRARDLWPKMWTAFGYLALVVTALLSGSAVAIASAPVTGQSLLTTPATLLFAAWTLWLGSMLVRLQPEA</sequence>
<feature type="transmembrane region" description="Helical" evidence="2">
    <location>
        <begin position="281"/>
        <end position="299"/>
    </location>
</feature>
<dbReference type="AlphaFoldDB" id="A0A401ZX16"/>
<dbReference type="EMBL" id="BIFR01000001">
    <property type="protein sequence ID" value="GCE11417.1"/>
    <property type="molecule type" value="Genomic_DNA"/>
</dbReference>
<feature type="transmembrane region" description="Helical" evidence="2">
    <location>
        <begin position="161"/>
        <end position="187"/>
    </location>
</feature>
<reference evidence="4" key="1">
    <citation type="submission" date="2018-12" db="EMBL/GenBank/DDBJ databases">
        <title>Tengunoibacter tsumagoiensis gen. nov., sp. nov., Dictyobacter kobayashii sp. nov., D. alpinus sp. nov., and D. joshuensis sp. nov. and description of Dictyobacteraceae fam. nov. within the order Ktedonobacterales isolated from Tengu-no-mugimeshi.</title>
        <authorList>
            <person name="Wang C.M."/>
            <person name="Zheng Y."/>
            <person name="Sakai Y."/>
            <person name="Toyoda A."/>
            <person name="Minakuchi Y."/>
            <person name="Abe K."/>
            <person name="Yokota A."/>
            <person name="Yabe S."/>
        </authorList>
    </citation>
    <scope>NUCLEOTIDE SEQUENCE [LARGE SCALE GENOMIC DNA]</scope>
    <source>
        <strain evidence="4">Uno3</strain>
    </source>
</reference>
<evidence type="ECO:0000256" key="2">
    <source>
        <dbReference type="SAM" id="Phobius"/>
    </source>
</evidence>
<proteinExistence type="predicted"/>
<name>A0A401ZX16_9CHLR</name>